<reference evidence="1" key="1">
    <citation type="submission" date="2022-12" db="EMBL/GenBank/DDBJ databases">
        <title>Draft genome assemblies for two species of Escallonia (Escalloniales).</title>
        <authorList>
            <person name="Chanderbali A."/>
            <person name="Dervinis C."/>
            <person name="Anghel I."/>
            <person name="Soltis D."/>
            <person name="Soltis P."/>
            <person name="Zapata F."/>
        </authorList>
    </citation>
    <scope>NUCLEOTIDE SEQUENCE</scope>
    <source>
        <strain evidence="1">UCBG64.0493</strain>
        <tissue evidence="1">Leaf</tissue>
    </source>
</reference>
<evidence type="ECO:0000313" key="1">
    <source>
        <dbReference type="EMBL" id="KAK3004016.1"/>
    </source>
</evidence>
<organism evidence="1 2">
    <name type="scientific">Escallonia herrerae</name>
    <dbReference type="NCBI Taxonomy" id="1293975"/>
    <lineage>
        <taxon>Eukaryota</taxon>
        <taxon>Viridiplantae</taxon>
        <taxon>Streptophyta</taxon>
        <taxon>Embryophyta</taxon>
        <taxon>Tracheophyta</taxon>
        <taxon>Spermatophyta</taxon>
        <taxon>Magnoliopsida</taxon>
        <taxon>eudicotyledons</taxon>
        <taxon>Gunneridae</taxon>
        <taxon>Pentapetalae</taxon>
        <taxon>asterids</taxon>
        <taxon>campanulids</taxon>
        <taxon>Escalloniales</taxon>
        <taxon>Escalloniaceae</taxon>
        <taxon>Escallonia</taxon>
    </lineage>
</organism>
<dbReference type="Proteomes" id="UP001188597">
    <property type="component" value="Unassembled WGS sequence"/>
</dbReference>
<protein>
    <submittedName>
        <fullName evidence="1">Uncharacterized protein</fullName>
    </submittedName>
</protein>
<comment type="caution">
    <text evidence="1">The sequence shown here is derived from an EMBL/GenBank/DDBJ whole genome shotgun (WGS) entry which is preliminary data.</text>
</comment>
<name>A0AA88V8H3_9ASTE</name>
<accession>A0AA88V8H3</accession>
<evidence type="ECO:0000313" key="2">
    <source>
        <dbReference type="Proteomes" id="UP001188597"/>
    </source>
</evidence>
<dbReference type="EMBL" id="JAVXUP010002325">
    <property type="protein sequence ID" value="KAK3004016.1"/>
    <property type="molecule type" value="Genomic_DNA"/>
</dbReference>
<dbReference type="AlphaFoldDB" id="A0AA88V8H3"/>
<proteinExistence type="predicted"/>
<gene>
    <name evidence="1" type="ORF">RJ639_017991</name>
</gene>
<sequence>MAPVRGYKKKRKVEKRVEHKVFLASGSSEDGSVDWWEDFSKRIPGMVCDNEVLGNSGIRKLSVSQQLLEIGTSGQSQAHSNTADKIVLPFFKLVSEPSNHNKSKKRNSDKDSVIVTLSKL</sequence>
<keyword evidence="2" id="KW-1185">Reference proteome</keyword>